<name>A0A0G2ZCB6_9BACT</name>
<evidence type="ECO:0000313" key="1">
    <source>
        <dbReference type="EMBL" id="AKI97741.1"/>
    </source>
</evidence>
<protein>
    <submittedName>
        <fullName evidence="1">Uncharacterized protein</fullName>
    </submittedName>
</protein>
<organism evidence="1 2">
    <name type="scientific">Kosmotoga pacifica</name>
    <dbReference type="NCBI Taxonomy" id="1330330"/>
    <lineage>
        <taxon>Bacteria</taxon>
        <taxon>Thermotogati</taxon>
        <taxon>Thermotogota</taxon>
        <taxon>Thermotogae</taxon>
        <taxon>Kosmotogales</taxon>
        <taxon>Kosmotogaceae</taxon>
        <taxon>Kosmotoga</taxon>
    </lineage>
</organism>
<sequence>MRKFLFLALLVFIGLSLFSNSTWIPLFPELASSPPIWLKEGLRISFYALTATVKPGGGLPENSVSGAGILQVDIVALEEGNVAILQTYYLKSNGQYFPSIAFGGIEKCGLSDYWMNPAVFNHLDRFRTDNSVAAEMPLQIGDKTVQAVRIEYTTDNGKNVYTYEKETGILLYSQLKVPSGGNVQSSHLQLISSRELNLPWKGVSREAGLAPPTRYSGAVSVNIPGTPPTTLPLQVQVTKVSSGKNWDLLKLTVSQYGSLPSEIYNVCGTAQLNGPMWMPITALNMLQQGHILDYDEITRIKTSVTFKGALGSGLLVVIIEQAGDNFVQDYVYDIATGRLIYFKMQMPNGLGYNITELEAVQ</sequence>
<accession>A0A0G2ZCB6</accession>
<dbReference type="AlphaFoldDB" id="A0A0G2ZCB6"/>
<gene>
    <name evidence="1" type="ORF">IX53_07865</name>
</gene>
<evidence type="ECO:0000313" key="2">
    <source>
        <dbReference type="Proteomes" id="UP000035159"/>
    </source>
</evidence>
<dbReference type="Proteomes" id="UP000035159">
    <property type="component" value="Chromosome"/>
</dbReference>
<dbReference type="OrthoDB" id="42464at2"/>
<reference evidence="1 2" key="1">
    <citation type="submission" date="2015-04" db="EMBL/GenBank/DDBJ databases">
        <title>Complete Genome Sequence of Kosmotoga pacifica SLHLJ1.</title>
        <authorList>
            <person name="Jiang L.J."/>
            <person name="Shao Z.Z."/>
            <person name="Jebbar M."/>
        </authorList>
    </citation>
    <scope>NUCLEOTIDE SEQUENCE [LARGE SCALE GENOMIC DNA]</scope>
    <source>
        <strain evidence="1 2">SLHLJ1</strain>
    </source>
</reference>
<dbReference type="EMBL" id="CP011232">
    <property type="protein sequence ID" value="AKI97741.1"/>
    <property type="molecule type" value="Genomic_DNA"/>
</dbReference>
<keyword evidence="2" id="KW-1185">Reference proteome</keyword>
<dbReference type="PATRIC" id="fig|1330330.3.peg.1591"/>
<dbReference type="KEGG" id="kpf:IX53_07865"/>
<proteinExistence type="predicted"/>
<dbReference type="RefSeq" id="WP_047754876.1">
    <property type="nucleotide sequence ID" value="NZ_CAJUHA010000017.1"/>
</dbReference>